<dbReference type="PANTHER" id="PTHR36114">
    <property type="entry name" value="16.7 KDA PROTEIN IN WHIE LOCUS"/>
    <property type="match status" value="1"/>
</dbReference>
<feature type="domain" description="Cupin type-2" evidence="1">
    <location>
        <begin position="36"/>
        <end position="98"/>
    </location>
</feature>
<dbReference type="SUPFAM" id="SSF51182">
    <property type="entry name" value="RmlC-like cupins"/>
    <property type="match status" value="1"/>
</dbReference>
<dbReference type="Pfam" id="PF07883">
    <property type="entry name" value="Cupin_2"/>
    <property type="match status" value="1"/>
</dbReference>
<name>A0A1J4RZX8_9BACT</name>
<sequence>MKTKAINFTEKFTKFTKQWSPKIIAQLNDYHFKLVKVEGDFTWHDHPSTDEVFVVLEGELRIDFRDGSVTLKQGEMYVVHKGVEHKPFAAKECKILLVEPAGTVNTGDSGGDHTAQDEWI</sequence>
<accession>A0A1J4RZX8</accession>
<dbReference type="EMBL" id="MNUK01000003">
    <property type="protein sequence ID" value="OIN92769.1"/>
    <property type="molecule type" value="Genomic_DNA"/>
</dbReference>
<organism evidence="2 3">
    <name type="scientific">Candidatus Collierbacteria bacterium CG1_02_44_10</name>
    <dbReference type="NCBI Taxonomy" id="1805087"/>
    <lineage>
        <taxon>Bacteria</taxon>
        <taxon>Candidatus Collieribacteriota</taxon>
    </lineage>
</organism>
<evidence type="ECO:0000259" key="1">
    <source>
        <dbReference type="Pfam" id="PF07883"/>
    </source>
</evidence>
<dbReference type="PANTHER" id="PTHR36114:SF1">
    <property type="entry name" value="16.7 KDA PROTEIN IN WHIE LOCUS"/>
    <property type="match status" value="1"/>
</dbReference>
<dbReference type="InterPro" id="IPR011051">
    <property type="entry name" value="RmlC_Cupin_sf"/>
</dbReference>
<evidence type="ECO:0000313" key="3">
    <source>
        <dbReference type="Proteomes" id="UP000182345"/>
    </source>
</evidence>
<dbReference type="InterPro" id="IPR052044">
    <property type="entry name" value="PKS_Associated_Protein"/>
</dbReference>
<proteinExistence type="predicted"/>
<dbReference type="Proteomes" id="UP000182345">
    <property type="component" value="Unassembled WGS sequence"/>
</dbReference>
<dbReference type="CDD" id="cd02226">
    <property type="entry name" value="cupin_YdbB-like"/>
    <property type="match status" value="1"/>
</dbReference>
<dbReference type="InterPro" id="IPR013096">
    <property type="entry name" value="Cupin_2"/>
</dbReference>
<evidence type="ECO:0000313" key="2">
    <source>
        <dbReference type="EMBL" id="OIN92769.1"/>
    </source>
</evidence>
<dbReference type="Gene3D" id="2.60.120.10">
    <property type="entry name" value="Jelly Rolls"/>
    <property type="match status" value="1"/>
</dbReference>
<dbReference type="InterPro" id="IPR014710">
    <property type="entry name" value="RmlC-like_jellyroll"/>
</dbReference>
<dbReference type="AlphaFoldDB" id="A0A1J4RZX8"/>
<protein>
    <submittedName>
        <fullName evidence="2">Cupin</fullName>
    </submittedName>
</protein>
<reference evidence="2 3" key="1">
    <citation type="journal article" date="2016" name="Environ. Microbiol.">
        <title>Genomic resolution of a cold subsurface aquifer community provides metabolic insights for novel microbes adapted to high CO concentrations.</title>
        <authorList>
            <person name="Probst A.J."/>
            <person name="Castelle C.J."/>
            <person name="Singh A."/>
            <person name="Brown C.T."/>
            <person name="Anantharaman K."/>
            <person name="Sharon I."/>
            <person name="Hug L.A."/>
            <person name="Burstein D."/>
            <person name="Emerson J.B."/>
            <person name="Thomas B.C."/>
            <person name="Banfield J.F."/>
        </authorList>
    </citation>
    <scope>NUCLEOTIDE SEQUENCE [LARGE SCALE GENOMIC DNA]</scope>
    <source>
        <strain evidence="2">CG1_02_44_10</strain>
    </source>
</reference>
<gene>
    <name evidence="2" type="ORF">AUJ42_00140</name>
</gene>
<comment type="caution">
    <text evidence="2">The sequence shown here is derived from an EMBL/GenBank/DDBJ whole genome shotgun (WGS) entry which is preliminary data.</text>
</comment>